<keyword evidence="3 5" id="KW-0378">Hydrolase</keyword>
<feature type="domain" description="Peptidase S8/S53" evidence="8">
    <location>
        <begin position="148"/>
        <end position="434"/>
    </location>
</feature>
<dbReference type="PROSITE" id="PS00137">
    <property type="entry name" value="SUBTILASE_HIS"/>
    <property type="match status" value="1"/>
</dbReference>
<evidence type="ECO:0000313" key="9">
    <source>
        <dbReference type="EMBL" id="ADB50259.1"/>
    </source>
</evidence>
<dbReference type="GO" id="GO:0004252">
    <property type="term" value="F:serine-type endopeptidase activity"/>
    <property type="evidence" value="ECO:0007669"/>
    <property type="project" value="UniProtKB-UniRule"/>
</dbReference>
<dbReference type="STRING" id="469383.Cwoe_1833"/>
<reference evidence="10" key="2">
    <citation type="submission" date="2010-01" db="EMBL/GenBank/DDBJ databases">
        <title>The complete genome of Conexibacter woesei DSM 14684.</title>
        <authorList>
            <consortium name="US DOE Joint Genome Institute (JGI-PGF)"/>
            <person name="Lucas S."/>
            <person name="Copeland A."/>
            <person name="Lapidus A."/>
            <person name="Glavina del Rio T."/>
            <person name="Dalin E."/>
            <person name="Tice H."/>
            <person name="Bruce D."/>
            <person name="Goodwin L."/>
            <person name="Pitluck S."/>
            <person name="Kyrpides N."/>
            <person name="Mavromatis K."/>
            <person name="Ivanova N."/>
            <person name="Mikhailova N."/>
            <person name="Chertkov O."/>
            <person name="Brettin T."/>
            <person name="Detter J.C."/>
            <person name="Han C."/>
            <person name="Larimer F."/>
            <person name="Land M."/>
            <person name="Hauser L."/>
            <person name="Markowitz V."/>
            <person name="Cheng J.-F."/>
            <person name="Hugenholtz P."/>
            <person name="Woyke T."/>
            <person name="Wu D."/>
            <person name="Pukall R."/>
            <person name="Steenblock K."/>
            <person name="Schneider S."/>
            <person name="Klenk H.-P."/>
            <person name="Eisen J.A."/>
        </authorList>
    </citation>
    <scope>NUCLEOTIDE SEQUENCE [LARGE SCALE GENOMIC DNA]</scope>
    <source>
        <strain evidence="10">DSM 14684 / CIP 108061 / JCM 11494 / NBRC 100937 / ID131577</strain>
    </source>
</reference>
<dbReference type="PANTHER" id="PTHR43806">
    <property type="entry name" value="PEPTIDASE S8"/>
    <property type="match status" value="1"/>
</dbReference>
<feature type="chain" id="PRO_5003043437" evidence="7">
    <location>
        <begin position="26"/>
        <end position="552"/>
    </location>
</feature>
<feature type="signal peptide" evidence="7">
    <location>
        <begin position="1"/>
        <end position="25"/>
    </location>
</feature>
<dbReference type="InterPro" id="IPR022398">
    <property type="entry name" value="Peptidase_S8_His-AS"/>
</dbReference>
<comment type="similarity">
    <text evidence="1 5 6">Belongs to the peptidase S8 family.</text>
</comment>
<evidence type="ECO:0000259" key="8">
    <source>
        <dbReference type="Pfam" id="PF00082"/>
    </source>
</evidence>
<dbReference type="InterPro" id="IPR015500">
    <property type="entry name" value="Peptidase_S8_subtilisin-rel"/>
</dbReference>
<gene>
    <name evidence="9" type="ordered locus">Cwoe_1833</name>
</gene>
<organism evidence="9 10">
    <name type="scientific">Conexibacter woesei (strain DSM 14684 / CCUG 47730 / CIP 108061 / JCM 11494 / NBRC 100937 / ID131577)</name>
    <dbReference type="NCBI Taxonomy" id="469383"/>
    <lineage>
        <taxon>Bacteria</taxon>
        <taxon>Bacillati</taxon>
        <taxon>Actinomycetota</taxon>
        <taxon>Thermoleophilia</taxon>
        <taxon>Solirubrobacterales</taxon>
        <taxon>Conexibacteraceae</taxon>
        <taxon>Conexibacter</taxon>
    </lineage>
</organism>
<feature type="active site" description="Charge relay system" evidence="5">
    <location>
        <position position="386"/>
    </location>
</feature>
<reference evidence="9 10" key="1">
    <citation type="journal article" date="2010" name="Stand. Genomic Sci.">
        <title>Complete genome sequence of Conexibacter woesei type strain (ID131577).</title>
        <authorList>
            <person name="Pukall R."/>
            <person name="Lapidus A."/>
            <person name="Glavina Del Rio T."/>
            <person name="Copeland A."/>
            <person name="Tice H."/>
            <person name="Cheng J.-F."/>
            <person name="Lucas S."/>
            <person name="Chen F."/>
            <person name="Nolan M."/>
            <person name="Bruce D."/>
            <person name="Goodwin L."/>
            <person name="Pitluck S."/>
            <person name="Mavromatis K."/>
            <person name="Ivanova N."/>
            <person name="Ovchinnikova G."/>
            <person name="Pati A."/>
            <person name="Chen A."/>
            <person name="Palaniappan K."/>
            <person name="Land M."/>
            <person name="Hauser L."/>
            <person name="Chang Y.-J."/>
            <person name="Jeffries C.D."/>
            <person name="Chain P."/>
            <person name="Meincke L."/>
            <person name="Sims D."/>
            <person name="Brettin T."/>
            <person name="Detter J.C."/>
            <person name="Rohde M."/>
            <person name="Goeker M."/>
            <person name="Bristow J."/>
            <person name="Eisen J.A."/>
            <person name="Markowitz V."/>
            <person name="Kyrpides N.C."/>
            <person name="Klenk H.-P."/>
            <person name="Hugenholtz P."/>
        </authorList>
    </citation>
    <scope>NUCLEOTIDE SEQUENCE [LARGE SCALE GENOMIC DNA]</scope>
    <source>
        <strain evidence="10">DSM 14684 / CIP 108061 / JCM 11494 / NBRC 100937 / ID131577</strain>
    </source>
</reference>
<dbReference type="HOGENOM" id="CLU_493249_0_0_11"/>
<evidence type="ECO:0000256" key="2">
    <source>
        <dbReference type="ARBA" id="ARBA00022670"/>
    </source>
</evidence>
<keyword evidence="7" id="KW-0732">Signal</keyword>
<dbReference type="SUPFAM" id="SSF52743">
    <property type="entry name" value="Subtilisin-like"/>
    <property type="match status" value="1"/>
</dbReference>
<dbReference type="InterPro" id="IPR050131">
    <property type="entry name" value="Peptidase_S8_subtilisin-like"/>
</dbReference>
<evidence type="ECO:0000256" key="1">
    <source>
        <dbReference type="ARBA" id="ARBA00011073"/>
    </source>
</evidence>
<dbReference type="PROSITE" id="PS00136">
    <property type="entry name" value="SUBTILASE_ASP"/>
    <property type="match status" value="1"/>
</dbReference>
<evidence type="ECO:0000256" key="6">
    <source>
        <dbReference type="RuleBase" id="RU003355"/>
    </source>
</evidence>
<feature type="active site" description="Charge relay system" evidence="5">
    <location>
        <position position="155"/>
    </location>
</feature>
<dbReference type="InterPro" id="IPR023827">
    <property type="entry name" value="Peptidase_S8_Asp-AS"/>
</dbReference>
<dbReference type="EMBL" id="CP001854">
    <property type="protein sequence ID" value="ADB50259.1"/>
    <property type="molecule type" value="Genomic_DNA"/>
</dbReference>
<keyword evidence="2 5" id="KW-0645">Protease</keyword>
<evidence type="ECO:0000256" key="7">
    <source>
        <dbReference type="SAM" id="SignalP"/>
    </source>
</evidence>
<dbReference type="PANTHER" id="PTHR43806:SF11">
    <property type="entry name" value="CEREVISIN-RELATED"/>
    <property type="match status" value="1"/>
</dbReference>
<proteinExistence type="inferred from homology"/>
<dbReference type="KEGG" id="cwo:Cwoe_1833"/>
<dbReference type="eggNOG" id="COG1404">
    <property type="taxonomic scope" value="Bacteria"/>
</dbReference>
<accession>D3F284</accession>
<dbReference type="Gene3D" id="3.40.50.200">
    <property type="entry name" value="Peptidase S8/S53 domain"/>
    <property type="match status" value="1"/>
</dbReference>
<protein>
    <submittedName>
        <fullName evidence="9">Peptidase S8 and S53 subtilisin kexin sedolisin</fullName>
    </submittedName>
</protein>
<dbReference type="PRINTS" id="PR00723">
    <property type="entry name" value="SUBTILISIN"/>
</dbReference>
<dbReference type="PROSITE" id="PS51892">
    <property type="entry name" value="SUBTILASE"/>
    <property type="match status" value="1"/>
</dbReference>
<evidence type="ECO:0000256" key="3">
    <source>
        <dbReference type="ARBA" id="ARBA00022801"/>
    </source>
</evidence>
<dbReference type="Pfam" id="PF00082">
    <property type="entry name" value="Peptidase_S8"/>
    <property type="match status" value="1"/>
</dbReference>
<dbReference type="InterPro" id="IPR023828">
    <property type="entry name" value="Peptidase_S8_Ser-AS"/>
</dbReference>
<feature type="active site" description="Charge relay system" evidence="5">
    <location>
        <position position="192"/>
    </location>
</feature>
<evidence type="ECO:0000256" key="4">
    <source>
        <dbReference type="ARBA" id="ARBA00022825"/>
    </source>
</evidence>
<dbReference type="Proteomes" id="UP000008229">
    <property type="component" value="Chromosome"/>
</dbReference>
<dbReference type="InterPro" id="IPR000209">
    <property type="entry name" value="Peptidase_S8/S53_dom"/>
</dbReference>
<dbReference type="InterPro" id="IPR036852">
    <property type="entry name" value="Peptidase_S8/S53_dom_sf"/>
</dbReference>
<evidence type="ECO:0000256" key="5">
    <source>
        <dbReference type="PROSITE-ProRule" id="PRU01240"/>
    </source>
</evidence>
<dbReference type="PROSITE" id="PS00138">
    <property type="entry name" value="SUBTILASE_SER"/>
    <property type="match status" value="1"/>
</dbReference>
<dbReference type="AlphaFoldDB" id="D3F284"/>
<dbReference type="GO" id="GO:0006508">
    <property type="term" value="P:proteolysis"/>
    <property type="evidence" value="ECO:0007669"/>
    <property type="project" value="UniProtKB-KW"/>
</dbReference>
<keyword evidence="10" id="KW-1185">Reference proteome</keyword>
<evidence type="ECO:0000313" key="10">
    <source>
        <dbReference type="Proteomes" id="UP000008229"/>
    </source>
</evidence>
<sequence precursor="true">MMVRRVLPTVVAGLVLAASAGPANAAPTGRLVVLGEPGAAAAVRAGAAAAGERRAGPDVPQIGLVTVRPRRGESLAHAARRIAARPGVTHVETERRMRLRALPNDPALATTDPVAGTLTSQLPSGTPQQWTPQREGFPGAWDVTKGATALVGVIDTGVDASHPDLQGKLAQLVDQQQPAGLRGPAGVDEEGHGTHVASLACAATGNGIGIAGAGHDCRLVIEKTDLSDASIAASIVDATDRGVHAINMSFGADGTRPASVAIKRAVRYAAHRDVVLVAAAADEPVREQGDPSNLLQPTGTGPDLDAGVGLSVTAATYADERASFAGFGSQISLAAYGAAGIAGSAPPGIVGAFPSGLTRFEQGTRPCGCRTSVGGDTRYGYLAGTSMAAPQVAAAAALVRTLNPDLPGREVVRLLKRTASRPAGAGWSADLGWGILDAGRALASARTIDRGRPVSQLSAAPGARAGTVSLRWTANDPAPEGVLASGVRTVEVVAVRLPDRRVQRRTLRAGQQTTTFRGDPGARYAFFTLARDRAGNEERRPARADAVVRAPS</sequence>
<name>D3F284_CONWI</name>
<keyword evidence="4 5" id="KW-0720">Serine protease</keyword>